<protein>
    <recommendedName>
        <fullName evidence="3">Isopentenyl phosphate kinase</fullName>
        <ecNumber evidence="2">2.7.4.26</ecNumber>
    </recommendedName>
</protein>
<evidence type="ECO:0000256" key="6">
    <source>
        <dbReference type="ARBA" id="ARBA00022777"/>
    </source>
</evidence>
<comment type="catalytic activity">
    <reaction evidence="9">
        <text>isopentenyl phosphate + ATP = isopentenyl diphosphate + ADP</text>
        <dbReference type="Rhea" id="RHEA:33963"/>
        <dbReference type="ChEBI" id="CHEBI:30616"/>
        <dbReference type="ChEBI" id="CHEBI:65078"/>
        <dbReference type="ChEBI" id="CHEBI:128769"/>
        <dbReference type="ChEBI" id="CHEBI:456216"/>
        <dbReference type="EC" id="2.7.4.26"/>
    </reaction>
</comment>
<evidence type="ECO:0000313" key="11">
    <source>
        <dbReference type="EMBL" id="WWQ59827.1"/>
    </source>
</evidence>
<dbReference type="SUPFAM" id="SSF53633">
    <property type="entry name" value="Carbamate kinase-like"/>
    <property type="match status" value="1"/>
</dbReference>
<organism evidence="11 12">
    <name type="scientific">Sulfolobus tengchongensis</name>
    <dbReference type="NCBI Taxonomy" id="207809"/>
    <lineage>
        <taxon>Archaea</taxon>
        <taxon>Thermoproteota</taxon>
        <taxon>Thermoprotei</taxon>
        <taxon>Sulfolobales</taxon>
        <taxon>Sulfolobaceae</taxon>
        <taxon>Sulfolobus</taxon>
    </lineage>
</organism>
<evidence type="ECO:0000256" key="4">
    <source>
        <dbReference type="ARBA" id="ARBA00022679"/>
    </source>
</evidence>
<dbReference type="GeneID" id="89337130"/>
<dbReference type="InterPro" id="IPR036393">
    <property type="entry name" value="AceGlu_kinase-like_sf"/>
</dbReference>
<dbReference type="NCBIfam" id="NF040647">
    <property type="entry name" value="IPPK_Arch"/>
    <property type="match status" value="1"/>
</dbReference>
<reference evidence="11 12" key="1">
    <citation type="submission" date="2024-02" db="EMBL/GenBank/DDBJ databases">
        <title>STSV induces naive adaptation in Sulfolobus.</title>
        <authorList>
            <person name="Xiang X."/>
            <person name="Song M."/>
        </authorList>
    </citation>
    <scope>NUCLEOTIDE SEQUENCE [LARGE SCALE GENOMIC DNA]</scope>
    <source>
        <strain evidence="11 12">RT2</strain>
    </source>
</reference>
<dbReference type="AlphaFoldDB" id="A0AAX4KZ79"/>
<evidence type="ECO:0000256" key="7">
    <source>
        <dbReference type="ARBA" id="ARBA00022840"/>
    </source>
</evidence>
<dbReference type="EMBL" id="CP146016">
    <property type="protein sequence ID" value="WWQ59827.1"/>
    <property type="molecule type" value="Genomic_DNA"/>
</dbReference>
<evidence type="ECO:0000256" key="5">
    <source>
        <dbReference type="ARBA" id="ARBA00022741"/>
    </source>
</evidence>
<dbReference type="GO" id="GO:0016301">
    <property type="term" value="F:kinase activity"/>
    <property type="evidence" value="ECO:0007669"/>
    <property type="project" value="UniProtKB-KW"/>
</dbReference>
<evidence type="ECO:0000256" key="2">
    <source>
        <dbReference type="ARBA" id="ARBA00012908"/>
    </source>
</evidence>
<evidence type="ECO:0000256" key="1">
    <source>
        <dbReference type="ARBA" id="ARBA00010540"/>
    </source>
</evidence>
<dbReference type="InterPro" id="IPR001048">
    <property type="entry name" value="Asp/Glu/Uridylate_kinase"/>
</dbReference>
<dbReference type="GO" id="GO:0005524">
    <property type="term" value="F:ATP binding"/>
    <property type="evidence" value="ECO:0007669"/>
    <property type="project" value="UniProtKB-KW"/>
</dbReference>
<dbReference type="Proteomes" id="UP001432202">
    <property type="component" value="Chromosome"/>
</dbReference>
<comment type="similarity">
    <text evidence="1">Belongs to the isopentenyl phosphate kinase family.</text>
</comment>
<accession>A0AAX4KZ79</accession>
<evidence type="ECO:0000313" key="12">
    <source>
        <dbReference type="Proteomes" id="UP001432202"/>
    </source>
</evidence>
<dbReference type="InterPro" id="IPR024192">
    <property type="entry name" value="Fosfomycin_R_FomA-type"/>
</dbReference>
<dbReference type="RefSeq" id="WP_338599552.1">
    <property type="nucleotide sequence ID" value="NZ_CP146016.1"/>
</dbReference>
<name>A0AAX4KZ79_9CREN</name>
<dbReference type="GO" id="GO:0102043">
    <property type="term" value="F:isopentenyl phosphate kinase activity"/>
    <property type="evidence" value="ECO:0007669"/>
    <property type="project" value="UniProtKB-EC"/>
</dbReference>
<gene>
    <name evidence="11" type="ORF">V6M85_10135</name>
</gene>
<keyword evidence="6 11" id="KW-0418">Kinase</keyword>
<feature type="domain" description="Aspartate/glutamate/uridylate kinase" evidence="10">
    <location>
        <begin position="12"/>
        <end position="206"/>
    </location>
</feature>
<keyword evidence="12" id="KW-1185">Reference proteome</keyword>
<keyword evidence="5" id="KW-0547">Nucleotide-binding</keyword>
<evidence type="ECO:0000256" key="3">
    <source>
        <dbReference type="ARBA" id="ARBA00017267"/>
    </source>
</evidence>
<evidence type="ECO:0000256" key="8">
    <source>
        <dbReference type="ARBA" id="ARBA00023229"/>
    </source>
</evidence>
<sequence>MDMGSELGYSYRVLKLGGSLITCKDLPRCIRLDVLRNVASEIKKFVDENSNVKVILLHGGGSFGHYEASIVDDMVIVRTSEAMQELNYMVTKQLLRENLKIISIPGKFYSFEIVSQAINSDLIPLIYGDIRLDGSIISADDISIEIAKKLNAKLLYAIDKDGVLGKDGKVISEISSVNEIGMVIQRERYDVTGGIYSKVKKILENYMDAVIFNGGKTGNIYLALKGYNIGTLVRGKINA</sequence>
<keyword evidence="4 11" id="KW-0808">Transferase</keyword>
<dbReference type="EC" id="2.7.4.26" evidence="2"/>
<evidence type="ECO:0000256" key="9">
    <source>
        <dbReference type="ARBA" id="ARBA00049063"/>
    </source>
</evidence>
<keyword evidence="8" id="KW-0414">Isoprene biosynthesis</keyword>
<dbReference type="Gene3D" id="3.40.1160.10">
    <property type="entry name" value="Acetylglutamate kinase-like"/>
    <property type="match status" value="1"/>
</dbReference>
<dbReference type="PANTHER" id="PTHR43654:SF1">
    <property type="entry name" value="ISOPENTENYL PHOSPHATE KINASE"/>
    <property type="match status" value="1"/>
</dbReference>
<dbReference type="GO" id="GO:0016114">
    <property type="term" value="P:terpenoid biosynthetic process"/>
    <property type="evidence" value="ECO:0007669"/>
    <property type="project" value="TreeGrafter"/>
</dbReference>
<dbReference type="GO" id="GO:0005829">
    <property type="term" value="C:cytosol"/>
    <property type="evidence" value="ECO:0007669"/>
    <property type="project" value="TreeGrafter"/>
</dbReference>
<proteinExistence type="inferred from homology"/>
<dbReference type="Pfam" id="PF00696">
    <property type="entry name" value="AA_kinase"/>
    <property type="match status" value="1"/>
</dbReference>
<keyword evidence="7" id="KW-0067">ATP-binding</keyword>
<dbReference type="PANTHER" id="PTHR43654">
    <property type="entry name" value="GLUTAMATE 5-KINASE"/>
    <property type="match status" value="1"/>
</dbReference>
<evidence type="ECO:0000259" key="10">
    <source>
        <dbReference type="Pfam" id="PF00696"/>
    </source>
</evidence>